<name>A0A1R0GPG3_9FUNG</name>
<proteinExistence type="predicted"/>
<comment type="caution">
    <text evidence="2">The sequence shown here is derived from an EMBL/GenBank/DDBJ whole genome shotgun (WGS) entry which is preliminary data.</text>
</comment>
<evidence type="ECO:0000313" key="3">
    <source>
        <dbReference type="Proteomes" id="UP000187455"/>
    </source>
</evidence>
<reference evidence="2 3" key="1">
    <citation type="journal article" date="2016" name="Mol. Biol. Evol.">
        <title>Genome-Wide Survey of Gut Fungi (Harpellales) Reveals the First Horizontally Transferred Ubiquitin Gene from a Mosquito Host.</title>
        <authorList>
            <person name="Wang Y."/>
            <person name="White M.M."/>
            <person name="Kvist S."/>
            <person name="Moncalvo J.M."/>
        </authorList>
    </citation>
    <scope>NUCLEOTIDE SEQUENCE [LARGE SCALE GENOMIC DNA]</scope>
    <source>
        <strain evidence="2 3">ALG-7-W6</strain>
    </source>
</reference>
<feature type="compositionally biased region" description="Basic residues" evidence="1">
    <location>
        <begin position="53"/>
        <end position="72"/>
    </location>
</feature>
<keyword evidence="3" id="KW-1185">Reference proteome</keyword>
<protein>
    <submittedName>
        <fullName evidence="2">Uncharacterized protein</fullName>
    </submittedName>
</protein>
<sequence length="83" mass="9765">MMINSSNTLAAVERNSTPSIKIEADFNKKDNTDTEMPYSSDLDVDDRYDRIKPIKNFKKKSRQTTRTQRTRTQKPDSNEPYYQ</sequence>
<accession>A0A1R0GPG3</accession>
<dbReference type="AlphaFoldDB" id="A0A1R0GPG3"/>
<feature type="region of interest" description="Disordered" evidence="1">
    <location>
        <begin position="53"/>
        <end position="83"/>
    </location>
</feature>
<dbReference type="EMBL" id="LSSL01005521">
    <property type="protein sequence ID" value="OLY78792.1"/>
    <property type="molecule type" value="Genomic_DNA"/>
</dbReference>
<evidence type="ECO:0000313" key="2">
    <source>
        <dbReference type="EMBL" id="OLY78792.1"/>
    </source>
</evidence>
<organism evidence="2 3">
    <name type="scientific">Smittium mucronatum</name>
    <dbReference type="NCBI Taxonomy" id="133383"/>
    <lineage>
        <taxon>Eukaryota</taxon>
        <taxon>Fungi</taxon>
        <taxon>Fungi incertae sedis</taxon>
        <taxon>Zoopagomycota</taxon>
        <taxon>Kickxellomycotina</taxon>
        <taxon>Harpellomycetes</taxon>
        <taxon>Harpellales</taxon>
        <taxon>Legeriomycetaceae</taxon>
        <taxon>Smittium</taxon>
    </lineage>
</organism>
<dbReference type="Proteomes" id="UP000187455">
    <property type="component" value="Unassembled WGS sequence"/>
</dbReference>
<evidence type="ECO:0000256" key="1">
    <source>
        <dbReference type="SAM" id="MobiDB-lite"/>
    </source>
</evidence>
<gene>
    <name evidence="2" type="ORF">AYI68_g7156</name>
</gene>